<dbReference type="EMBL" id="JACEEZ010010393">
    <property type="protein sequence ID" value="KAG0721854.1"/>
    <property type="molecule type" value="Genomic_DNA"/>
</dbReference>
<organism evidence="1 2">
    <name type="scientific">Chionoecetes opilio</name>
    <name type="common">Atlantic snow crab</name>
    <name type="synonym">Cancer opilio</name>
    <dbReference type="NCBI Taxonomy" id="41210"/>
    <lineage>
        <taxon>Eukaryota</taxon>
        <taxon>Metazoa</taxon>
        <taxon>Ecdysozoa</taxon>
        <taxon>Arthropoda</taxon>
        <taxon>Crustacea</taxon>
        <taxon>Multicrustacea</taxon>
        <taxon>Malacostraca</taxon>
        <taxon>Eumalacostraca</taxon>
        <taxon>Eucarida</taxon>
        <taxon>Decapoda</taxon>
        <taxon>Pleocyemata</taxon>
        <taxon>Brachyura</taxon>
        <taxon>Eubrachyura</taxon>
        <taxon>Majoidea</taxon>
        <taxon>Majidae</taxon>
        <taxon>Chionoecetes</taxon>
    </lineage>
</organism>
<accession>A0A8J4YFC8</accession>
<keyword evidence="2" id="KW-1185">Reference proteome</keyword>
<proteinExistence type="predicted"/>
<evidence type="ECO:0000313" key="2">
    <source>
        <dbReference type="Proteomes" id="UP000770661"/>
    </source>
</evidence>
<evidence type="ECO:0000313" key="1">
    <source>
        <dbReference type="EMBL" id="KAG0721854.1"/>
    </source>
</evidence>
<dbReference type="AlphaFoldDB" id="A0A8J4YFC8"/>
<comment type="caution">
    <text evidence="1">The sequence shown here is derived from an EMBL/GenBank/DDBJ whole genome shotgun (WGS) entry which is preliminary data.</text>
</comment>
<dbReference type="Proteomes" id="UP000770661">
    <property type="component" value="Unassembled WGS sequence"/>
</dbReference>
<sequence length="101" mass="11220">MYFRFQAGQVSKEQYNVMASTVKRLKKVAKNNYEIKVAGEAKNDPKGFFQVVFVIISSMSHFSMGSTLTWPSPALSDLALNNITLVGTELVLTPAQIDMTE</sequence>
<dbReference type="OrthoDB" id="6335699at2759"/>
<name>A0A8J4YFC8_CHIOP</name>
<reference evidence="1" key="1">
    <citation type="submission" date="2020-07" db="EMBL/GenBank/DDBJ databases">
        <title>The High-quality genome of the commercially important snow crab, Chionoecetes opilio.</title>
        <authorList>
            <person name="Jeong J.-H."/>
            <person name="Ryu S."/>
        </authorList>
    </citation>
    <scope>NUCLEOTIDE SEQUENCE</scope>
    <source>
        <strain evidence="1">MADBK_172401_WGS</strain>
        <tissue evidence="1">Digestive gland</tissue>
    </source>
</reference>
<gene>
    <name evidence="1" type="ORF">GWK47_045587</name>
</gene>
<protein>
    <submittedName>
        <fullName evidence="1">Uncharacterized protein</fullName>
    </submittedName>
</protein>